<name>A0A679K051_9HYPH</name>
<dbReference type="InterPro" id="IPR024524">
    <property type="entry name" value="DUF3800"/>
</dbReference>
<dbReference type="AlphaFoldDB" id="A0A679K051"/>
<evidence type="ECO:0000313" key="1">
    <source>
        <dbReference type="EMBL" id="CAA2137679.1"/>
    </source>
</evidence>
<sequence>MFIYADETGNSGKNIFDKNEWYRLGSIMSVSDIENSMGQIIRPFCDVNNIERVHAHELPLHKILEISTGIISALSTAGAWQFYSFSIHKPYMATSKFVDTVFDSGENAAVPAMWYNLELFRHALCCAVDLCMTPLNRERFWNSFIKDDVQGIHACVRTLDNYVLRYVLDPRMREVMRDAFRFVLKHPEEFTLTAAEKRQSYQGHTPNMVAFTSLFNEIHLFADANNSPPIAFIHDQQQEFKKAMKKAYETFGPVRTDEHPMGAIPEVSHSTYDLATFSMPSSKESYALQATDILLWIIQRNSTSSDFAQIAG</sequence>
<dbReference type="EMBL" id="LR743510">
    <property type="protein sequence ID" value="CAA2137679.1"/>
    <property type="molecule type" value="Genomic_DNA"/>
</dbReference>
<geneLocation type="plasmid" evidence="1">
    <name>1</name>
</geneLocation>
<gene>
    <name evidence="1" type="ORF">MBLL_00774</name>
</gene>
<reference evidence="1" key="1">
    <citation type="submission" date="2019-12" db="EMBL/GenBank/DDBJ databases">
        <authorList>
            <person name="Cremers G."/>
        </authorList>
    </citation>
    <scope>NUCLEOTIDE SEQUENCE</scope>
    <source>
        <strain evidence="1">Mbul2</strain>
        <plasmid evidence="1">1</plasmid>
    </source>
</reference>
<proteinExistence type="predicted"/>
<dbReference type="RefSeq" id="WP_339159371.1">
    <property type="nucleotide sequence ID" value="NZ_LR743510.1"/>
</dbReference>
<accession>A0A679K051</accession>
<keyword evidence="1" id="KW-0614">Plasmid</keyword>
<dbReference type="Pfam" id="PF12686">
    <property type="entry name" value="DUF3800"/>
    <property type="match status" value="1"/>
</dbReference>
<evidence type="ECO:0008006" key="2">
    <source>
        <dbReference type="Google" id="ProtNLM"/>
    </source>
</evidence>
<organism evidence="1">
    <name type="scientific">Methylobacterium bullatum</name>
    <dbReference type="NCBI Taxonomy" id="570505"/>
    <lineage>
        <taxon>Bacteria</taxon>
        <taxon>Pseudomonadati</taxon>
        <taxon>Pseudomonadota</taxon>
        <taxon>Alphaproteobacteria</taxon>
        <taxon>Hyphomicrobiales</taxon>
        <taxon>Methylobacteriaceae</taxon>
        <taxon>Methylobacterium</taxon>
    </lineage>
</organism>
<protein>
    <recommendedName>
        <fullName evidence="2">DUF3800 domain-containing protein</fullName>
    </recommendedName>
</protein>